<dbReference type="KEGG" id="ddr:Deide_19290"/>
<organism evidence="1 2">
    <name type="scientific">Deinococcus deserti (strain DSM 17065 / CIP 109153 / LMG 22923 / VCD115)</name>
    <dbReference type="NCBI Taxonomy" id="546414"/>
    <lineage>
        <taxon>Bacteria</taxon>
        <taxon>Thermotogati</taxon>
        <taxon>Deinococcota</taxon>
        <taxon>Deinococci</taxon>
        <taxon>Deinococcales</taxon>
        <taxon>Deinococcaceae</taxon>
        <taxon>Deinococcus</taxon>
    </lineage>
</organism>
<dbReference type="InterPro" id="IPR058532">
    <property type="entry name" value="YjbR/MT2646/Rv2570-like"/>
</dbReference>
<dbReference type="RefSeq" id="WP_012694046.1">
    <property type="nucleotide sequence ID" value="NC_012526.1"/>
</dbReference>
<evidence type="ECO:0000313" key="1">
    <source>
        <dbReference type="EMBL" id="ACO46925.1"/>
    </source>
</evidence>
<dbReference type="PANTHER" id="PTHR35145:SF1">
    <property type="entry name" value="CYTOPLASMIC PROTEIN"/>
    <property type="match status" value="1"/>
</dbReference>
<dbReference type="Gene3D" id="3.90.1150.30">
    <property type="match status" value="1"/>
</dbReference>
<gene>
    <name evidence="1" type="ordered locus">Deide_19290</name>
</gene>
<dbReference type="PaxDb" id="546414-Deide_19290"/>
<dbReference type="STRING" id="546414.Deide_19290"/>
<dbReference type="AlphaFoldDB" id="C1CXW9"/>
<dbReference type="PANTHER" id="PTHR35145">
    <property type="entry name" value="CYTOPLASMIC PROTEIN-RELATED"/>
    <property type="match status" value="1"/>
</dbReference>
<dbReference type="OrthoDB" id="9789813at2"/>
<reference evidence="1 2" key="1">
    <citation type="journal article" date="2009" name="PLoS Genet.">
        <title>Alliance of proteomics and genomics to unravel the specificities of Sahara bacterium Deinococcus deserti.</title>
        <authorList>
            <person name="de Groot A."/>
            <person name="Dulermo R."/>
            <person name="Ortet P."/>
            <person name="Blanchard L."/>
            <person name="Guerin P."/>
            <person name="Fernandez B."/>
            <person name="Vacherie B."/>
            <person name="Dossat C."/>
            <person name="Jolivet E."/>
            <person name="Siguier P."/>
            <person name="Chandler M."/>
            <person name="Barakat M."/>
            <person name="Dedieu A."/>
            <person name="Barbe V."/>
            <person name="Heulin T."/>
            <person name="Sommer S."/>
            <person name="Achouak W."/>
            <person name="Armengaud J."/>
        </authorList>
    </citation>
    <scope>NUCLEOTIDE SEQUENCE [LARGE SCALE GENOMIC DNA]</scope>
    <source>
        <strain evidence="2">DSM 17065 / CIP 109153 / LMG 22923 / VCD115</strain>
    </source>
</reference>
<dbReference type="eggNOG" id="COG2315">
    <property type="taxonomic scope" value="Bacteria"/>
</dbReference>
<protein>
    <recommendedName>
        <fullName evidence="3">MmcQ-like protein</fullName>
    </recommendedName>
</protein>
<dbReference type="InterPro" id="IPR007351">
    <property type="entry name" value="YjbR"/>
</dbReference>
<dbReference type="Pfam" id="PF04237">
    <property type="entry name" value="YjbR"/>
    <property type="match status" value="1"/>
</dbReference>
<name>C1CXW9_DEIDV</name>
<dbReference type="SUPFAM" id="SSF142906">
    <property type="entry name" value="YjbR-like"/>
    <property type="match status" value="1"/>
</dbReference>
<dbReference type="Proteomes" id="UP000002208">
    <property type="component" value="Chromosome"/>
</dbReference>
<sequence length="118" mass="12942">MQSVTELRAACAVLPQTQETFPFDASTLVFKAGGKMYALTDIHGDPLTVSLKVQPEYGQELRAAYPAIQPSYHLNKRHWVTLILDGSVPDPLVNELLTGSHALVIRGLTRSAREELGL</sequence>
<dbReference type="InterPro" id="IPR038056">
    <property type="entry name" value="YjbR-like_sf"/>
</dbReference>
<dbReference type="HOGENOM" id="CLU_105851_1_1_0"/>
<dbReference type="EMBL" id="CP001114">
    <property type="protein sequence ID" value="ACO46925.1"/>
    <property type="molecule type" value="Genomic_DNA"/>
</dbReference>
<evidence type="ECO:0008006" key="3">
    <source>
        <dbReference type="Google" id="ProtNLM"/>
    </source>
</evidence>
<accession>C1CXW9</accession>
<keyword evidence="2" id="KW-1185">Reference proteome</keyword>
<evidence type="ECO:0000313" key="2">
    <source>
        <dbReference type="Proteomes" id="UP000002208"/>
    </source>
</evidence>
<proteinExistence type="predicted"/>